<proteinExistence type="predicted"/>
<dbReference type="InterPro" id="IPR052155">
    <property type="entry name" value="Biofilm_reg_signaling"/>
</dbReference>
<evidence type="ECO:0000313" key="5">
    <source>
        <dbReference type="Proteomes" id="UP001595867"/>
    </source>
</evidence>
<feature type="transmembrane region" description="Helical" evidence="1">
    <location>
        <begin position="101"/>
        <end position="127"/>
    </location>
</feature>
<organism evidence="4 5">
    <name type="scientific">Actinoplanes subglobosus</name>
    <dbReference type="NCBI Taxonomy" id="1547892"/>
    <lineage>
        <taxon>Bacteria</taxon>
        <taxon>Bacillati</taxon>
        <taxon>Actinomycetota</taxon>
        <taxon>Actinomycetes</taxon>
        <taxon>Micromonosporales</taxon>
        <taxon>Micromonosporaceae</taxon>
        <taxon>Actinoplanes</taxon>
    </lineage>
</organism>
<dbReference type="InterPro" id="IPR043128">
    <property type="entry name" value="Rev_trsase/Diguanyl_cyclase"/>
</dbReference>
<keyword evidence="1" id="KW-1133">Transmembrane helix</keyword>
<comment type="caution">
    <text evidence="4">The sequence shown here is derived from an EMBL/GenBank/DDBJ whole genome shotgun (WGS) entry which is preliminary data.</text>
</comment>
<keyword evidence="1" id="KW-0472">Membrane</keyword>
<dbReference type="PROSITE" id="PS50883">
    <property type="entry name" value="EAL"/>
    <property type="match status" value="1"/>
</dbReference>
<protein>
    <submittedName>
        <fullName evidence="4">Bifunctional diguanylate cyclase/phosphodiesterase</fullName>
    </submittedName>
</protein>
<feature type="transmembrane region" description="Helical" evidence="1">
    <location>
        <begin position="208"/>
        <end position="226"/>
    </location>
</feature>
<dbReference type="InterPro" id="IPR001633">
    <property type="entry name" value="EAL_dom"/>
</dbReference>
<keyword evidence="1" id="KW-0812">Transmembrane</keyword>
<dbReference type="InterPro" id="IPR000160">
    <property type="entry name" value="GGDEF_dom"/>
</dbReference>
<evidence type="ECO:0000259" key="3">
    <source>
        <dbReference type="PROSITE" id="PS50887"/>
    </source>
</evidence>
<dbReference type="EMBL" id="JBHSBL010000028">
    <property type="protein sequence ID" value="MFC4071415.1"/>
    <property type="molecule type" value="Genomic_DNA"/>
</dbReference>
<evidence type="ECO:0000259" key="2">
    <source>
        <dbReference type="PROSITE" id="PS50883"/>
    </source>
</evidence>
<name>A0ABV8JCF9_9ACTN</name>
<dbReference type="CDD" id="cd01949">
    <property type="entry name" value="GGDEF"/>
    <property type="match status" value="1"/>
</dbReference>
<feature type="transmembrane region" description="Helical" evidence="1">
    <location>
        <begin position="44"/>
        <end position="63"/>
    </location>
</feature>
<dbReference type="PANTHER" id="PTHR44757">
    <property type="entry name" value="DIGUANYLATE CYCLASE DGCP"/>
    <property type="match status" value="1"/>
</dbReference>
<sequence length="765" mass="80170">MSGEAVARRTCVGALVRWSGALALVAVVVFALNLAGVRTPVPLLWLPMPLAALVAMISLASLARTTTLPAATRRFWRHLAIGTGFVVAGSLGHAYEGAVLGLPAVAVSGVAAIGYGGSVAMNLWAMSRLPLRFGSRGDVLRAGLDGLTVLLATGAFSWHFVTRPVLESAGFGTAAVAAGSFTMAVNLLSLFAVGKVALTGRGHLAPGVLRMLILGLASGTVIAAGQPLVDQPWLTCAQPAIPVVMFCTVLAARTQARAAAGRQRGTVPTRRLPSWLPYVAIAAADGLLLALIASGHDDALPIGVVAVLLTGLVVARQQTVFRENAGLVARLDHGATHDALTGLPNRALFTDRLDAALAVDGDERPVSVALIDLDDFKTVNDTLGHGIGDALLVAVAARLEGAVRTHDTVARLGGDEFVVVLEDIDPEAAEAAAYRMIAALAEPVVAEGHELLVRASIGLAHGHTGQDAADLLRRADIAMYAAKHDGGGNVQSYSDVMAVSIADTAALGAQLQHAITDGQLFLQYQPIVALDTGRLRGVEALVRWAHPERGIVPPVEFIPVAERTGLIVPLGDWVLVEACRQLAAWRHEHGDAAPRMLNVNVSARQMRDGGFVDRVAAILNETGVPPHRLTLEITESTAVALGETVTRLDDLRRMGIRIALDDFGTGQSTLTLLHELPVDQLKLDRSFTQGTDTSRRDTMPAAVIALADAVGLDLVAEGVETGDQAARLAELGYQHAQGYHFARPLPAAAIRDLMVQQPVPVPAAT</sequence>
<dbReference type="InterPro" id="IPR029787">
    <property type="entry name" value="Nucleotide_cyclase"/>
</dbReference>
<accession>A0ABV8JCF9</accession>
<dbReference type="InterPro" id="IPR035919">
    <property type="entry name" value="EAL_sf"/>
</dbReference>
<dbReference type="SUPFAM" id="SSF141868">
    <property type="entry name" value="EAL domain-like"/>
    <property type="match status" value="1"/>
</dbReference>
<dbReference type="SUPFAM" id="SSF55073">
    <property type="entry name" value="Nucleotide cyclase"/>
    <property type="match status" value="1"/>
</dbReference>
<feature type="domain" description="EAL" evidence="2">
    <location>
        <begin position="504"/>
        <end position="758"/>
    </location>
</feature>
<feature type="transmembrane region" description="Helical" evidence="1">
    <location>
        <begin position="232"/>
        <end position="254"/>
    </location>
</feature>
<keyword evidence="5" id="KW-1185">Reference proteome</keyword>
<feature type="transmembrane region" description="Helical" evidence="1">
    <location>
        <begin position="12"/>
        <end position="32"/>
    </location>
</feature>
<feature type="domain" description="GGDEF" evidence="3">
    <location>
        <begin position="364"/>
        <end position="495"/>
    </location>
</feature>
<dbReference type="Pfam" id="PF00563">
    <property type="entry name" value="EAL"/>
    <property type="match status" value="1"/>
</dbReference>
<dbReference type="PROSITE" id="PS50887">
    <property type="entry name" value="GGDEF"/>
    <property type="match status" value="1"/>
</dbReference>
<gene>
    <name evidence="4" type="ORF">ACFO0C_41320</name>
</gene>
<evidence type="ECO:0000313" key="4">
    <source>
        <dbReference type="EMBL" id="MFC4071415.1"/>
    </source>
</evidence>
<dbReference type="Gene3D" id="3.20.20.450">
    <property type="entry name" value="EAL domain"/>
    <property type="match status" value="1"/>
</dbReference>
<dbReference type="NCBIfam" id="TIGR00254">
    <property type="entry name" value="GGDEF"/>
    <property type="match status" value="1"/>
</dbReference>
<dbReference type="CDD" id="cd01948">
    <property type="entry name" value="EAL"/>
    <property type="match status" value="1"/>
</dbReference>
<dbReference type="SMART" id="SM00052">
    <property type="entry name" value="EAL"/>
    <property type="match status" value="1"/>
</dbReference>
<reference evidence="5" key="1">
    <citation type="journal article" date="2019" name="Int. J. Syst. Evol. Microbiol.">
        <title>The Global Catalogue of Microorganisms (GCM) 10K type strain sequencing project: providing services to taxonomists for standard genome sequencing and annotation.</title>
        <authorList>
            <consortium name="The Broad Institute Genomics Platform"/>
            <consortium name="The Broad Institute Genome Sequencing Center for Infectious Disease"/>
            <person name="Wu L."/>
            <person name="Ma J."/>
        </authorList>
    </citation>
    <scope>NUCLEOTIDE SEQUENCE [LARGE SCALE GENOMIC DNA]</scope>
    <source>
        <strain evidence="5">TBRC 5832</strain>
    </source>
</reference>
<feature type="transmembrane region" description="Helical" evidence="1">
    <location>
        <begin position="139"/>
        <end position="161"/>
    </location>
</feature>
<dbReference type="Gene3D" id="3.30.70.270">
    <property type="match status" value="1"/>
</dbReference>
<evidence type="ECO:0000256" key="1">
    <source>
        <dbReference type="SAM" id="Phobius"/>
    </source>
</evidence>
<dbReference type="Pfam" id="PF00990">
    <property type="entry name" value="GGDEF"/>
    <property type="match status" value="1"/>
</dbReference>
<feature type="transmembrane region" description="Helical" evidence="1">
    <location>
        <begin position="75"/>
        <end position="95"/>
    </location>
</feature>
<feature type="transmembrane region" description="Helical" evidence="1">
    <location>
        <begin position="173"/>
        <end position="196"/>
    </location>
</feature>
<dbReference type="RefSeq" id="WP_378072291.1">
    <property type="nucleotide sequence ID" value="NZ_JBHSBL010000028.1"/>
</dbReference>
<dbReference type="PANTHER" id="PTHR44757:SF2">
    <property type="entry name" value="BIOFILM ARCHITECTURE MAINTENANCE PROTEIN MBAA"/>
    <property type="match status" value="1"/>
</dbReference>
<feature type="transmembrane region" description="Helical" evidence="1">
    <location>
        <begin position="275"/>
        <end position="293"/>
    </location>
</feature>
<dbReference type="SMART" id="SM00267">
    <property type="entry name" value="GGDEF"/>
    <property type="match status" value="1"/>
</dbReference>
<dbReference type="Proteomes" id="UP001595867">
    <property type="component" value="Unassembled WGS sequence"/>
</dbReference>